<comment type="cofactor">
    <cofactor evidence="4">
        <name>Mg(2+)</name>
        <dbReference type="ChEBI" id="CHEBI:18420"/>
    </cofactor>
    <cofactor evidence="4">
        <name>Ca(2+)</name>
        <dbReference type="ChEBI" id="CHEBI:29108"/>
    </cofactor>
</comment>
<dbReference type="GO" id="GO:0046872">
    <property type="term" value="F:metal ion binding"/>
    <property type="evidence" value="ECO:0007669"/>
    <property type="project" value="UniProtKB-UniRule"/>
</dbReference>
<comment type="pathway">
    <text evidence="4">Amino-acid degradation; L-phenylalanine degradation; acetoacetate and fumarate from L-phenylalanine: step 6/6.</text>
</comment>
<feature type="binding site" evidence="2">
    <location>
        <position position="135"/>
    </location>
    <ligand>
        <name>substrate</name>
    </ligand>
</feature>
<evidence type="ECO:0000313" key="6">
    <source>
        <dbReference type="Proteomes" id="UP001279734"/>
    </source>
</evidence>
<proteinExistence type="inferred from homology"/>
<dbReference type="Gene3D" id="3.90.850.10">
    <property type="entry name" value="Fumarylacetoacetase-like, C-terminal domain"/>
    <property type="match status" value="1"/>
</dbReference>
<keyword evidence="4" id="KW-0828">Tyrosine catabolism</keyword>
<dbReference type="InterPro" id="IPR036663">
    <property type="entry name" value="Fumarylacetoacetase_C_sf"/>
</dbReference>
<comment type="caution">
    <text evidence="5">The sequence shown here is derived from an EMBL/GenBank/DDBJ whole genome shotgun (WGS) entry which is preliminary data.</text>
</comment>
<keyword evidence="4" id="KW-0585">Phenylalanine catabolism</keyword>
<dbReference type="EMBL" id="BSYO01000027">
    <property type="protein sequence ID" value="GMH24182.1"/>
    <property type="molecule type" value="Genomic_DNA"/>
</dbReference>
<keyword evidence="3 4" id="KW-0106">Calcium</keyword>
<dbReference type="PANTHER" id="PTHR43069:SF2">
    <property type="entry name" value="FUMARYLACETOACETASE"/>
    <property type="match status" value="1"/>
</dbReference>
<dbReference type="InterPro" id="IPR005959">
    <property type="entry name" value="Fumarylacetoacetase"/>
</dbReference>
<comment type="similarity">
    <text evidence="4">Belongs to the FAH family.</text>
</comment>
<feature type="binding site" evidence="3">
    <location>
        <position position="133"/>
    </location>
    <ligand>
        <name>Ca(2+)</name>
        <dbReference type="ChEBI" id="CHEBI:29108"/>
    </ligand>
</feature>
<keyword evidence="3 4" id="KW-0479">Metal-binding</keyword>
<gene>
    <name evidence="5" type="ORF">Nepgr_026025</name>
</gene>
<feature type="active site" description="Proton acceptor" evidence="1">
    <location>
        <position position="140"/>
    </location>
</feature>
<dbReference type="GO" id="GO:0004334">
    <property type="term" value="F:fumarylacetoacetase activity"/>
    <property type="evidence" value="ECO:0007669"/>
    <property type="project" value="UniProtKB-UniRule"/>
</dbReference>
<dbReference type="Proteomes" id="UP001279734">
    <property type="component" value="Unassembled WGS sequence"/>
</dbReference>
<dbReference type="AlphaFoldDB" id="A0AAD3T8X8"/>
<dbReference type="GO" id="GO:0006572">
    <property type="term" value="P:L-tyrosine catabolic process"/>
    <property type="evidence" value="ECO:0007669"/>
    <property type="project" value="UniProtKB-UniRule"/>
</dbReference>
<sequence length="215" mass="23737">MLRSSGKEQDGLDIFQMANLMSFEAIKICTLLQYAARIDFGPEKYLRSAGKFPFSSTIPCPWFASKISLGSFCNGFMRIVSMGSHCSSSRGSGPDDIELFGAVYVRRAVFTCGPRYMSKVEMLLPTNIGDYTDLFASLHHATNCGTIFHSTKQSSSKSVLPSHSVSWACIIVVSGTGIVRPRGHASPSFRSLRKLERIMATELVQKNWESIESKT</sequence>
<name>A0AAD3T8X8_NEPGR</name>
<evidence type="ECO:0000256" key="4">
    <source>
        <dbReference type="RuleBase" id="RU366008"/>
    </source>
</evidence>
<keyword evidence="6" id="KW-1185">Reference proteome</keyword>
<dbReference type="EC" id="3.7.1.2" evidence="4"/>
<comment type="catalytic activity">
    <reaction evidence="4">
        <text>4-fumarylacetoacetate + H2O = acetoacetate + fumarate + H(+)</text>
        <dbReference type="Rhea" id="RHEA:10244"/>
        <dbReference type="ChEBI" id="CHEBI:13705"/>
        <dbReference type="ChEBI" id="CHEBI:15377"/>
        <dbReference type="ChEBI" id="CHEBI:15378"/>
        <dbReference type="ChEBI" id="CHEBI:18034"/>
        <dbReference type="ChEBI" id="CHEBI:29806"/>
        <dbReference type="EC" id="3.7.1.2"/>
    </reaction>
</comment>
<evidence type="ECO:0000256" key="2">
    <source>
        <dbReference type="PIRSR" id="PIRSR605959-2"/>
    </source>
</evidence>
<evidence type="ECO:0000256" key="1">
    <source>
        <dbReference type="PIRSR" id="PIRSR605959-1"/>
    </source>
</evidence>
<reference evidence="5" key="1">
    <citation type="submission" date="2023-05" db="EMBL/GenBank/DDBJ databases">
        <title>Nepenthes gracilis genome sequencing.</title>
        <authorList>
            <person name="Fukushima K."/>
        </authorList>
    </citation>
    <scope>NUCLEOTIDE SEQUENCE</scope>
    <source>
        <strain evidence="5">SING2019-196</strain>
    </source>
</reference>
<keyword evidence="4" id="KW-0378">Hydrolase</keyword>
<dbReference type="PANTHER" id="PTHR43069">
    <property type="entry name" value="FUMARYLACETOACETASE"/>
    <property type="match status" value="1"/>
</dbReference>
<evidence type="ECO:0000313" key="5">
    <source>
        <dbReference type="EMBL" id="GMH24182.1"/>
    </source>
</evidence>
<evidence type="ECO:0000256" key="3">
    <source>
        <dbReference type="PIRSR" id="PIRSR605959-3"/>
    </source>
</evidence>
<organism evidence="5 6">
    <name type="scientific">Nepenthes gracilis</name>
    <name type="common">Slender pitcher plant</name>
    <dbReference type="NCBI Taxonomy" id="150966"/>
    <lineage>
        <taxon>Eukaryota</taxon>
        <taxon>Viridiplantae</taxon>
        <taxon>Streptophyta</taxon>
        <taxon>Embryophyta</taxon>
        <taxon>Tracheophyta</taxon>
        <taxon>Spermatophyta</taxon>
        <taxon>Magnoliopsida</taxon>
        <taxon>eudicotyledons</taxon>
        <taxon>Gunneridae</taxon>
        <taxon>Pentapetalae</taxon>
        <taxon>Caryophyllales</taxon>
        <taxon>Nepenthaceae</taxon>
        <taxon>Nepenthes</taxon>
    </lineage>
</organism>
<dbReference type="GO" id="GO:1902000">
    <property type="term" value="P:homogentisate catabolic process"/>
    <property type="evidence" value="ECO:0007669"/>
    <property type="project" value="TreeGrafter"/>
</dbReference>
<dbReference type="GO" id="GO:0006559">
    <property type="term" value="P:L-phenylalanine catabolic process"/>
    <property type="evidence" value="ECO:0007669"/>
    <property type="project" value="UniProtKB-UniRule"/>
</dbReference>
<keyword evidence="4" id="KW-0460">Magnesium</keyword>
<protein>
    <recommendedName>
        <fullName evidence="4">Fumarylacetoacetase</fullName>
        <ecNumber evidence="4">3.7.1.2</ecNumber>
    </recommendedName>
    <alternativeName>
        <fullName evidence="4">Fumarylacetoacetate hydrolase</fullName>
    </alternativeName>
</protein>
<accession>A0AAD3T8X8</accession>